<dbReference type="OrthoDB" id="258610at2"/>
<dbReference type="KEGG" id="cohn:KCTCHS21_34620"/>
<dbReference type="PROSITE" id="PS51677">
    <property type="entry name" value="NODB"/>
    <property type="match status" value="1"/>
</dbReference>
<sequence>MKKLILSIIFISIILLVVWNHSTITGSVANNKTETVERDLEITTGEPEPDKQQLIDIDNTDEKTIYLTFDDGPSSATNDILDTLKHYHAKATFFMLEPHMKQFPDIVKRIVEEGHSVGLHGVTHNKKLFYKSEQSALDEMNKGQEALEKLTGIKSTLIRTPYGSVPYLLESYRKELDNEGFKLWDWNVDSSDWSLGSKAYINVTIKQIEKLHKGNVTPIVLMHDKNETAKHLSTLLEHLTKNGFLFKKIEEYNKPYSFNCYDRCYRMEDK</sequence>
<dbReference type="EMBL" id="AP019400">
    <property type="protein sequence ID" value="BBI34063.1"/>
    <property type="molecule type" value="Genomic_DNA"/>
</dbReference>
<dbReference type="InterPro" id="IPR050248">
    <property type="entry name" value="Polysacc_deacetylase_ArnD"/>
</dbReference>
<dbReference type="Pfam" id="PF01522">
    <property type="entry name" value="Polysacc_deac_1"/>
    <property type="match status" value="1"/>
</dbReference>
<keyword evidence="3" id="KW-1185">Reference proteome</keyword>
<evidence type="ECO:0000313" key="3">
    <source>
        <dbReference type="Proteomes" id="UP000289856"/>
    </source>
</evidence>
<proteinExistence type="predicted"/>
<dbReference type="GO" id="GO:0005975">
    <property type="term" value="P:carbohydrate metabolic process"/>
    <property type="evidence" value="ECO:0007669"/>
    <property type="project" value="InterPro"/>
</dbReference>
<dbReference type="PANTHER" id="PTHR10587">
    <property type="entry name" value="GLYCOSYL TRANSFERASE-RELATED"/>
    <property type="match status" value="1"/>
</dbReference>
<evidence type="ECO:0000313" key="2">
    <source>
        <dbReference type="EMBL" id="BBI34063.1"/>
    </source>
</evidence>
<accession>A0A3T1D7L5</accession>
<dbReference type="PANTHER" id="PTHR10587:SF125">
    <property type="entry name" value="POLYSACCHARIDE DEACETYLASE YHEN-RELATED"/>
    <property type="match status" value="1"/>
</dbReference>
<dbReference type="Proteomes" id="UP000289856">
    <property type="component" value="Chromosome"/>
</dbReference>
<dbReference type="RefSeq" id="WP_130610785.1">
    <property type="nucleotide sequence ID" value="NZ_AP019400.1"/>
</dbReference>
<dbReference type="GO" id="GO:0016810">
    <property type="term" value="F:hydrolase activity, acting on carbon-nitrogen (but not peptide) bonds"/>
    <property type="evidence" value="ECO:0007669"/>
    <property type="project" value="InterPro"/>
</dbReference>
<organism evidence="2 3">
    <name type="scientific">Cohnella abietis</name>
    <dbReference type="NCBI Taxonomy" id="2507935"/>
    <lineage>
        <taxon>Bacteria</taxon>
        <taxon>Bacillati</taxon>
        <taxon>Bacillota</taxon>
        <taxon>Bacilli</taxon>
        <taxon>Bacillales</taxon>
        <taxon>Paenibacillaceae</taxon>
        <taxon>Cohnella</taxon>
    </lineage>
</organism>
<protein>
    <submittedName>
        <fullName evidence="2">Putative polysaccharide deacetylase YheN</fullName>
    </submittedName>
</protein>
<dbReference type="CDD" id="cd10944">
    <property type="entry name" value="CE4_SmPgdA_like"/>
    <property type="match status" value="1"/>
</dbReference>
<reference evidence="2 3" key="1">
    <citation type="submission" date="2019-01" db="EMBL/GenBank/DDBJ databases">
        <title>Complete genome sequence of Cohnella hallensis HS21 isolated from Korean fir (Abies koreana) rhizospheric soil.</title>
        <authorList>
            <person name="Jiang L."/>
            <person name="Kang S.W."/>
            <person name="Kim S."/>
            <person name="Jung J."/>
            <person name="Kim C.Y."/>
            <person name="Kim D.H."/>
            <person name="Kim S.W."/>
            <person name="Lee J."/>
        </authorList>
    </citation>
    <scope>NUCLEOTIDE SEQUENCE [LARGE SCALE GENOMIC DNA]</scope>
    <source>
        <strain evidence="2 3">HS21</strain>
    </source>
</reference>
<evidence type="ECO:0000259" key="1">
    <source>
        <dbReference type="PROSITE" id="PS51677"/>
    </source>
</evidence>
<dbReference type="Gene3D" id="3.20.20.370">
    <property type="entry name" value="Glycoside hydrolase/deacetylase"/>
    <property type="match status" value="1"/>
</dbReference>
<dbReference type="InterPro" id="IPR002509">
    <property type="entry name" value="NODB_dom"/>
</dbReference>
<dbReference type="InterPro" id="IPR011330">
    <property type="entry name" value="Glyco_hydro/deAcase_b/a-brl"/>
</dbReference>
<feature type="domain" description="NodB homology" evidence="1">
    <location>
        <begin position="63"/>
        <end position="247"/>
    </location>
</feature>
<dbReference type="SUPFAM" id="SSF88713">
    <property type="entry name" value="Glycoside hydrolase/deacetylase"/>
    <property type="match status" value="1"/>
</dbReference>
<dbReference type="AlphaFoldDB" id="A0A3T1D7L5"/>
<gene>
    <name evidence="2" type="primary">yheN</name>
    <name evidence="2" type="ORF">KCTCHS21_34620</name>
</gene>
<name>A0A3T1D7L5_9BACL</name>